<dbReference type="Pfam" id="PF20720">
    <property type="entry name" value="nSTAND3"/>
    <property type="match status" value="1"/>
</dbReference>
<dbReference type="GO" id="GO:0009307">
    <property type="term" value="P:DNA restriction-modification system"/>
    <property type="evidence" value="ECO:0007669"/>
    <property type="project" value="InterPro"/>
</dbReference>
<dbReference type="OrthoDB" id="9806903at2"/>
<evidence type="ECO:0000313" key="3">
    <source>
        <dbReference type="EMBL" id="AEV31784.1"/>
    </source>
</evidence>
<dbReference type="GO" id="GO:0004519">
    <property type="term" value="F:endonuclease activity"/>
    <property type="evidence" value="ECO:0007669"/>
    <property type="project" value="InterPro"/>
</dbReference>
<evidence type="ECO:0000259" key="1">
    <source>
        <dbReference type="Pfam" id="PF04471"/>
    </source>
</evidence>
<dbReference type="Pfam" id="PF04471">
    <property type="entry name" value="Mrr_cat"/>
    <property type="match status" value="1"/>
</dbReference>
<dbReference type="STRING" id="926562.Oweho_0771"/>
<dbReference type="GO" id="GO:0003677">
    <property type="term" value="F:DNA binding"/>
    <property type="evidence" value="ECO:0007669"/>
    <property type="project" value="InterPro"/>
</dbReference>
<proteinExistence type="predicted"/>
<reference evidence="3 4" key="1">
    <citation type="journal article" date="2012" name="Stand. Genomic Sci.">
        <title>Genome sequence of the orange-pigmented seawater bacterium Owenweeksia hongkongensis type strain (UST20020801(T)).</title>
        <authorList>
            <person name="Riedel T."/>
            <person name="Held B."/>
            <person name="Nolan M."/>
            <person name="Lucas S."/>
            <person name="Lapidus A."/>
            <person name="Tice H."/>
            <person name="Del Rio T.G."/>
            <person name="Cheng J.F."/>
            <person name="Han C."/>
            <person name="Tapia R."/>
            <person name="Goodwin L.A."/>
            <person name="Pitluck S."/>
            <person name="Liolios K."/>
            <person name="Mavromatis K."/>
            <person name="Pagani I."/>
            <person name="Ivanova N."/>
            <person name="Mikhailova N."/>
            <person name="Pati A."/>
            <person name="Chen A."/>
            <person name="Palaniappan K."/>
            <person name="Rohde M."/>
            <person name="Tindall B.J."/>
            <person name="Detter J.C."/>
            <person name="Goker M."/>
            <person name="Woyke T."/>
            <person name="Bristow J."/>
            <person name="Eisen J.A."/>
            <person name="Markowitz V."/>
            <person name="Hugenholtz P."/>
            <person name="Klenk H.P."/>
            <person name="Kyrpides N.C."/>
        </authorList>
    </citation>
    <scope>NUCLEOTIDE SEQUENCE</scope>
    <source>
        <strain evidence="4">DSM 17368 / JCM 12287 / NRRL B-23963</strain>
    </source>
</reference>
<dbReference type="PATRIC" id="fig|926562.3.peg.786"/>
<organism evidence="3 4">
    <name type="scientific">Owenweeksia hongkongensis (strain DSM 17368 / CIP 108786 / JCM 12287 / NRRL B-23963 / UST20020801)</name>
    <dbReference type="NCBI Taxonomy" id="926562"/>
    <lineage>
        <taxon>Bacteria</taxon>
        <taxon>Pseudomonadati</taxon>
        <taxon>Bacteroidota</taxon>
        <taxon>Flavobacteriia</taxon>
        <taxon>Flavobacteriales</taxon>
        <taxon>Owenweeksiaceae</taxon>
        <taxon>Owenweeksia</taxon>
    </lineage>
</organism>
<dbReference type="InterPro" id="IPR027417">
    <property type="entry name" value="P-loop_NTPase"/>
</dbReference>
<accession>G8R234</accession>
<dbReference type="HOGENOM" id="CLU_019601_1_0_10"/>
<feature type="domain" description="Restriction endonuclease type IV Mrr" evidence="1">
    <location>
        <begin position="8"/>
        <end position="84"/>
    </location>
</feature>
<dbReference type="InterPro" id="IPR049050">
    <property type="entry name" value="nSTAND3"/>
</dbReference>
<protein>
    <recommendedName>
        <fullName evidence="5">Restriction endonuclease type IV Mrr domain-containing protein</fullName>
    </recommendedName>
</protein>
<dbReference type="KEGG" id="oho:Oweho_0771"/>
<name>G8R234_OWEHD</name>
<evidence type="ECO:0008006" key="5">
    <source>
        <dbReference type="Google" id="ProtNLM"/>
    </source>
</evidence>
<dbReference type="InterPro" id="IPR007560">
    <property type="entry name" value="Restrct_endonuc_IV_Mrr"/>
</dbReference>
<dbReference type="eggNOG" id="COG1787">
    <property type="taxonomic scope" value="Bacteria"/>
</dbReference>
<evidence type="ECO:0000259" key="2">
    <source>
        <dbReference type="Pfam" id="PF20720"/>
    </source>
</evidence>
<feature type="domain" description="Novel STAND NTPase 3" evidence="2">
    <location>
        <begin position="176"/>
        <end position="335"/>
    </location>
</feature>
<dbReference type="Proteomes" id="UP000005631">
    <property type="component" value="Chromosome"/>
</dbReference>
<evidence type="ECO:0000313" key="4">
    <source>
        <dbReference type="Proteomes" id="UP000005631"/>
    </source>
</evidence>
<sequence>MNDYDFSTLNDKEFERLSLDLLNAEFSLRLQGFKIGRDKGIDLRYSTPANNNAIVVQAKHYVGSAYAQLKHTLKEKELKKVRNLKPERYIVVTSLPLSAQEKDELKEILSPFVLTSNDIIGKDDLNAFLRSNEEIEKTHFKLWFSSIKILKTIFNNAIEGRTKHHLQSVKNKIRFYVITKKLDDANKILNEKKLLLITGQPGIGKTTLADILLFDRAKKGFKIYKVENIREAEDVISVDSDEKQLFYFDDFLGANYFEIINANKTETQLTSFVERVKNSPNKYLILTTRTVILNHAIEKYEKISHSKMANNQFELKLTDYTRFEKALILYNHLYFTNVSEELYNSILTDQFYRTIIRHKNYTPRIIEFITDKTKIESLSPEQYLQFILNNLNNPSEIWRYSFNNQIEYLDKCLLLTLFTFPREIDEPTLINAFESRLEFEKNSHNQIINSDQFNSSVKILLNGFISSTIIKRPKKIREYSFINPSLGDFLIGYCQNSFQERKSILSSIKYAEQLHQFSPQWRLLPLEKELQLIIREKIAKDELEFVNSDKSYFTNNVRLGNKIDILYRFCSGTNIDSLLSDFFSSIDFEEGVEMVGEKLEGLLLNLGDSPLTYSFIKDNFIRIIEALMTSMTELDNAKVVPELFEKYEQNYEEYSETEKGLDRLISLVTNVLVSKEEELKYDKKDEVKAMTEVESIYDDVYSIEYELMSELLPNLTEDHDFEIGIDESYWKGQIEENIDNDLKAEHEAEMYQEQYKEAAFESRNEESAIDDLFIKPE</sequence>
<gene>
    <name evidence="3" type="ordered locus">Oweho_0771</name>
</gene>
<keyword evidence="4" id="KW-1185">Reference proteome</keyword>
<dbReference type="EMBL" id="CP003156">
    <property type="protein sequence ID" value="AEV31784.1"/>
    <property type="molecule type" value="Genomic_DNA"/>
</dbReference>
<dbReference type="RefSeq" id="WP_014201145.1">
    <property type="nucleotide sequence ID" value="NC_016599.1"/>
</dbReference>
<dbReference type="SUPFAM" id="SSF52540">
    <property type="entry name" value="P-loop containing nucleoside triphosphate hydrolases"/>
    <property type="match status" value="1"/>
</dbReference>
<dbReference type="AlphaFoldDB" id="G8R234"/>